<dbReference type="InterPro" id="IPR050321">
    <property type="entry name" value="Glycosyltr_2/OpgH_subfam"/>
</dbReference>
<sequence>MPRRPQPVGRRLRPVPVIPDPSPLLPQPPNDQEKYSYVRRYTWLLNLGTFVSFICIVISAVIFLNARQWYIAVPFLSVTAINYLLSLRFDIFSKNFDLDHHQRIVDNWKPAVYPSVDVFLPVCGEPIEVIHNTWVAVRRVVESYPGRVTPYVLDDGASEELAAMAADFGFRYGSRENRGYFKKAGNLQFGFHSSDGDFILLLDADFAPRHDILSELLPVMDDDKKIGIVQTPQFFRVLDHQTWVERGAGASQEMFYRSVQVTRQLRNGSICVGSCALYRREALAENNGTTMIEHSEDIHTGYDLQVLGWSTKYVPVALSAGVCPDNLRAFHNQQYRWCMGSFSLLWSKKFWDAPLPFNTKLSFAAGMLYYLHTALFAIIAPILPIVMLLGDPTLLNLEAAVWLIPSVIYATLIFPAWHRAPFRLEAWAVGMMQGWAHVFAIWDMVRGREMGWAPTGSKGAKKSKIRRVWIAYAGWTGALAVLWVGLAAWRMTDVYPPDVAMALSAGLFYLLVVGRVLVQPREFRDVVEEDL</sequence>
<keyword evidence="4 8" id="KW-0812">Transmembrane</keyword>
<keyword evidence="11" id="KW-1185">Reference proteome</keyword>
<feature type="domain" description="Glycosyltransferase 2-like" evidence="9">
    <location>
        <begin position="198"/>
        <end position="387"/>
    </location>
</feature>
<comment type="subcellular location">
    <subcellularLocation>
        <location evidence="1">Membrane</location>
        <topology evidence="1">Multi-pass membrane protein</topology>
    </subcellularLocation>
</comment>
<dbReference type="EMBL" id="BAAAUV010000032">
    <property type="protein sequence ID" value="GAA3237446.1"/>
    <property type="molecule type" value="Genomic_DNA"/>
</dbReference>
<keyword evidence="6 8" id="KW-0472">Membrane</keyword>
<feature type="compositionally biased region" description="Pro residues" evidence="7">
    <location>
        <begin position="16"/>
        <end position="29"/>
    </location>
</feature>
<evidence type="ECO:0000256" key="6">
    <source>
        <dbReference type="ARBA" id="ARBA00023136"/>
    </source>
</evidence>
<comment type="caution">
    <text evidence="10">The sequence shown here is derived from an EMBL/GenBank/DDBJ whole genome shotgun (WGS) entry which is preliminary data.</text>
</comment>
<name>A0ABP6QKB9_9ACTN</name>
<dbReference type="PANTHER" id="PTHR43867">
    <property type="entry name" value="CELLULOSE SYNTHASE CATALYTIC SUBUNIT A [UDP-FORMING]"/>
    <property type="match status" value="1"/>
</dbReference>
<protein>
    <recommendedName>
        <fullName evidence="9">Glycosyltransferase 2-like domain-containing protein</fullName>
    </recommendedName>
</protein>
<feature type="transmembrane region" description="Helical" evidence="8">
    <location>
        <begin position="69"/>
        <end position="85"/>
    </location>
</feature>
<feature type="region of interest" description="Disordered" evidence="7">
    <location>
        <begin position="1"/>
        <end position="30"/>
    </location>
</feature>
<gene>
    <name evidence="10" type="ORF">GCM10010468_72370</name>
</gene>
<feature type="transmembrane region" description="Helical" evidence="8">
    <location>
        <begin position="468"/>
        <end position="489"/>
    </location>
</feature>
<evidence type="ECO:0000256" key="5">
    <source>
        <dbReference type="ARBA" id="ARBA00022989"/>
    </source>
</evidence>
<feature type="transmembrane region" description="Helical" evidence="8">
    <location>
        <begin position="399"/>
        <end position="417"/>
    </location>
</feature>
<evidence type="ECO:0000256" key="2">
    <source>
        <dbReference type="ARBA" id="ARBA00022676"/>
    </source>
</evidence>
<dbReference type="Pfam" id="PF13632">
    <property type="entry name" value="Glyco_trans_2_3"/>
    <property type="match status" value="1"/>
</dbReference>
<evidence type="ECO:0000256" key="4">
    <source>
        <dbReference type="ARBA" id="ARBA00022692"/>
    </source>
</evidence>
<feature type="transmembrane region" description="Helical" evidence="8">
    <location>
        <begin position="43"/>
        <end position="63"/>
    </location>
</feature>
<feature type="transmembrane region" description="Helical" evidence="8">
    <location>
        <begin position="501"/>
        <end position="518"/>
    </location>
</feature>
<keyword evidence="2" id="KW-0328">Glycosyltransferase</keyword>
<dbReference type="PANTHER" id="PTHR43867:SF2">
    <property type="entry name" value="CELLULOSE SYNTHASE CATALYTIC SUBUNIT A [UDP-FORMING]"/>
    <property type="match status" value="1"/>
</dbReference>
<organism evidence="10 11">
    <name type="scientific">Actinocorallia longicatena</name>
    <dbReference type="NCBI Taxonomy" id="111803"/>
    <lineage>
        <taxon>Bacteria</taxon>
        <taxon>Bacillati</taxon>
        <taxon>Actinomycetota</taxon>
        <taxon>Actinomycetes</taxon>
        <taxon>Streptosporangiales</taxon>
        <taxon>Thermomonosporaceae</taxon>
        <taxon>Actinocorallia</taxon>
    </lineage>
</organism>
<dbReference type="SUPFAM" id="SSF53448">
    <property type="entry name" value="Nucleotide-diphospho-sugar transferases"/>
    <property type="match status" value="1"/>
</dbReference>
<evidence type="ECO:0000313" key="11">
    <source>
        <dbReference type="Proteomes" id="UP001501237"/>
    </source>
</evidence>
<evidence type="ECO:0000256" key="1">
    <source>
        <dbReference type="ARBA" id="ARBA00004141"/>
    </source>
</evidence>
<evidence type="ECO:0000256" key="3">
    <source>
        <dbReference type="ARBA" id="ARBA00022679"/>
    </source>
</evidence>
<dbReference type="InterPro" id="IPR029044">
    <property type="entry name" value="Nucleotide-diphossugar_trans"/>
</dbReference>
<keyword evidence="3" id="KW-0808">Transferase</keyword>
<accession>A0ABP6QKB9</accession>
<keyword evidence="5 8" id="KW-1133">Transmembrane helix</keyword>
<evidence type="ECO:0000259" key="9">
    <source>
        <dbReference type="Pfam" id="PF13632"/>
    </source>
</evidence>
<reference evidence="11" key="1">
    <citation type="journal article" date="2019" name="Int. J. Syst. Evol. Microbiol.">
        <title>The Global Catalogue of Microorganisms (GCM) 10K type strain sequencing project: providing services to taxonomists for standard genome sequencing and annotation.</title>
        <authorList>
            <consortium name="The Broad Institute Genomics Platform"/>
            <consortium name="The Broad Institute Genome Sequencing Center for Infectious Disease"/>
            <person name="Wu L."/>
            <person name="Ma J."/>
        </authorList>
    </citation>
    <scope>NUCLEOTIDE SEQUENCE [LARGE SCALE GENOMIC DNA]</scope>
    <source>
        <strain evidence="11">JCM 9377</strain>
    </source>
</reference>
<evidence type="ECO:0000256" key="8">
    <source>
        <dbReference type="SAM" id="Phobius"/>
    </source>
</evidence>
<evidence type="ECO:0000256" key="7">
    <source>
        <dbReference type="SAM" id="MobiDB-lite"/>
    </source>
</evidence>
<dbReference type="InterPro" id="IPR001173">
    <property type="entry name" value="Glyco_trans_2-like"/>
</dbReference>
<proteinExistence type="predicted"/>
<dbReference type="Proteomes" id="UP001501237">
    <property type="component" value="Unassembled WGS sequence"/>
</dbReference>
<dbReference type="CDD" id="cd06421">
    <property type="entry name" value="CESA_CelA_like"/>
    <property type="match status" value="1"/>
</dbReference>
<dbReference type="Gene3D" id="3.90.550.10">
    <property type="entry name" value="Spore Coat Polysaccharide Biosynthesis Protein SpsA, Chain A"/>
    <property type="match status" value="1"/>
</dbReference>
<evidence type="ECO:0000313" key="10">
    <source>
        <dbReference type="EMBL" id="GAA3237446.1"/>
    </source>
</evidence>
<feature type="transmembrane region" description="Helical" evidence="8">
    <location>
        <begin position="367"/>
        <end position="387"/>
    </location>
</feature>